<dbReference type="GO" id="GO:0008381">
    <property type="term" value="F:mechanosensitive monoatomic ion channel activity"/>
    <property type="evidence" value="ECO:0007669"/>
    <property type="project" value="InterPro"/>
</dbReference>
<name>A0A226NGJ2_CALSU</name>
<keyword evidence="5" id="KW-1185">Reference proteome</keyword>
<dbReference type="GO" id="GO:0016020">
    <property type="term" value="C:membrane"/>
    <property type="evidence" value="ECO:0007669"/>
    <property type="project" value="InterPro"/>
</dbReference>
<feature type="transmembrane region" description="Helical" evidence="2">
    <location>
        <begin position="665"/>
        <end position="684"/>
    </location>
</feature>
<feature type="region of interest" description="Disordered" evidence="1">
    <location>
        <begin position="425"/>
        <end position="451"/>
    </location>
</feature>
<dbReference type="InterPro" id="IPR056769">
    <property type="entry name" value="Piezo_TM1-24"/>
</dbReference>
<feature type="transmembrane region" description="Helical" evidence="2">
    <location>
        <begin position="42"/>
        <end position="63"/>
    </location>
</feature>
<keyword evidence="2" id="KW-0472">Membrane</keyword>
<feature type="transmembrane region" description="Helical" evidence="2">
    <location>
        <begin position="217"/>
        <end position="242"/>
    </location>
</feature>
<feature type="transmembrane region" description="Helical" evidence="2">
    <location>
        <begin position="191"/>
        <end position="210"/>
    </location>
</feature>
<dbReference type="Pfam" id="PF24871">
    <property type="entry name" value="Piezo_TM1-24"/>
    <property type="match status" value="2"/>
</dbReference>
<feature type="transmembrane region" description="Helical" evidence="2">
    <location>
        <begin position="555"/>
        <end position="571"/>
    </location>
</feature>
<dbReference type="Proteomes" id="UP000198323">
    <property type="component" value="Unassembled WGS sequence"/>
</dbReference>
<evidence type="ECO:0000313" key="5">
    <source>
        <dbReference type="Proteomes" id="UP000198323"/>
    </source>
</evidence>
<feature type="compositionally biased region" description="Acidic residues" evidence="1">
    <location>
        <begin position="431"/>
        <end position="449"/>
    </location>
</feature>
<dbReference type="AlphaFoldDB" id="A0A226NGJ2"/>
<feature type="transmembrane region" description="Helical" evidence="2">
    <location>
        <begin position="165"/>
        <end position="185"/>
    </location>
</feature>
<gene>
    <name evidence="4" type="ORF">ASZ78_003018</name>
</gene>
<feature type="transmembrane region" description="Helical" evidence="2">
    <location>
        <begin position="696"/>
        <end position="715"/>
    </location>
</feature>
<keyword evidence="2" id="KW-0812">Transmembrane</keyword>
<feature type="transmembrane region" description="Helical" evidence="2">
    <location>
        <begin position="12"/>
        <end position="30"/>
    </location>
</feature>
<keyword evidence="2" id="KW-1133">Transmembrane helix</keyword>
<proteinExistence type="predicted"/>
<reference evidence="4 5" key="1">
    <citation type="submission" date="2016-07" db="EMBL/GenBank/DDBJ databases">
        <title>Disparate Historic Effective Population Sizes Predicted by Modern Levels of Genome Diversity for the Scaled Quail (Callipepla squamata) and the Northern Bobwhite (Colinus virginianus): Inferences from First and Second Generation Draft Genome Assemblies for Sympatric New World Quail.</title>
        <authorList>
            <person name="Oldeschulte D.L."/>
            <person name="Halley Y.A."/>
            <person name="Bhattarai E.K."/>
            <person name="Brashear W.A."/>
            <person name="Hill J."/>
            <person name="Metz R.P."/>
            <person name="Johnson C.D."/>
            <person name="Rollins D."/>
            <person name="Peterson M.J."/>
            <person name="Bickhart D.M."/>
            <person name="Decker J.E."/>
            <person name="Seabury C.M."/>
        </authorList>
    </citation>
    <scope>NUCLEOTIDE SEQUENCE [LARGE SCALE GENOMIC DNA]</scope>
    <source>
        <strain evidence="4 5">Texas</strain>
        <tissue evidence="4">Leg muscle</tissue>
    </source>
</reference>
<organism evidence="4 5">
    <name type="scientific">Callipepla squamata</name>
    <name type="common">Scaled quail</name>
    <dbReference type="NCBI Taxonomy" id="9009"/>
    <lineage>
        <taxon>Eukaryota</taxon>
        <taxon>Metazoa</taxon>
        <taxon>Chordata</taxon>
        <taxon>Craniata</taxon>
        <taxon>Vertebrata</taxon>
        <taxon>Euteleostomi</taxon>
        <taxon>Archelosauria</taxon>
        <taxon>Archosauria</taxon>
        <taxon>Dinosauria</taxon>
        <taxon>Saurischia</taxon>
        <taxon>Theropoda</taxon>
        <taxon>Coelurosauria</taxon>
        <taxon>Aves</taxon>
        <taxon>Neognathae</taxon>
        <taxon>Galloanserae</taxon>
        <taxon>Galliformes</taxon>
        <taxon>Odontophoridae</taxon>
        <taxon>Callipepla</taxon>
    </lineage>
</organism>
<feature type="transmembrane region" description="Helical" evidence="2">
    <location>
        <begin position="639"/>
        <end position="659"/>
    </location>
</feature>
<accession>A0A226NGJ2</accession>
<dbReference type="PANTHER" id="PTHR47049">
    <property type="entry name" value="PIEZO-TYPE MECHANOSENSITIVE ION CHANNEL HOMOLOG"/>
    <property type="match status" value="1"/>
</dbReference>
<dbReference type="InterPro" id="IPR027272">
    <property type="entry name" value="Piezo"/>
</dbReference>
<dbReference type="PANTHER" id="PTHR47049:SF6">
    <property type="entry name" value="PIEZO-TYPE MECHANOSENSITIVE ION CHANNEL COMPONENT"/>
    <property type="match status" value="1"/>
</dbReference>
<feature type="transmembrane region" description="Helical" evidence="2">
    <location>
        <begin position="517"/>
        <end position="535"/>
    </location>
</feature>
<feature type="domain" description="Piezo TM1-24" evidence="3">
    <location>
        <begin position="424"/>
        <end position="733"/>
    </location>
</feature>
<dbReference type="OrthoDB" id="303066at2759"/>
<feature type="transmembrane region" description="Helical" evidence="2">
    <location>
        <begin position="374"/>
        <end position="395"/>
    </location>
</feature>
<feature type="transmembrane region" description="Helical" evidence="2">
    <location>
        <begin position="487"/>
        <end position="505"/>
    </location>
</feature>
<comment type="caution">
    <text evidence="4">The sequence shown here is derived from an EMBL/GenBank/DDBJ whole genome shotgun (WGS) entry which is preliminary data.</text>
</comment>
<sequence>MNSPVDIHINMTVNPYFAFVMMFLAFSLWVSMSVKGADAGNVIRLFVPDIGMFIASLTIWLLCRNMVQKAITEDAVQCNAELENEEMVSAYNILESFLLVRRLQKQLNLLRIGRTAVREKLEPDDALMYEEDLDDEDCGEAEFEETMKLKLLRRIASLASKLREFIGHMIITTGKVVVTILLGSAGMMVPSLTSAVYFFVFLGLCTWWSCCQAFDPLIFSCLCVLMAIFSAGHLIGLYLYQLQFFQEVVPPKDFYARLFGVTSLTQTNCSSTWMIIKNQELHWYHHANPVLLLVMYYTLATLIRLWLQEPIIPDEEKSESREDDKEIPCSPIPMTAERRRSLWYASHYTTDERKVRLKGGLLSMTQDEYKPSDVSILLVFVILKLFLTWVLLVTVNGNPADYHTIHPTLPLENGPAKADMYSTPQYKWEPSDDMSEKEEEEGEEEEEVTQEEKENVKLHALVSVFQFIMKQSYICALIAMMAWSITYHSWLTFVLLIWSCTLWMIRDRRKYAMISSPFMVFYGNLLLILQYIWSIELKNDELPQVSGFLERKEPGELASKILFTITFWLLLRQHLTEQKALQLKEATLSEVKVGSEEDEEKEEGDLQEGEVAEEEEEQEEEQEDDDEDEQDIMKVLGKLVMAMFIKYWIYVCGGMFFFVSFEGRIVMYKIIYMVLFLFCVALYQVHYEWWRRILKYFWMSVVVYTMLVLIFIYTYQFESFPGLWKNMTGLDENK</sequence>
<feature type="transmembrane region" description="Helical" evidence="2">
    <location>
        <begin position="288"/>
        <end position="307"/>
    </location>
</feature>
<evidence type="ECO:0000313" key="4">
    <source>
        <dbReference type="EMBL" id="OXB66773.1"/>
    </source>
</evidence>
<evidence type="ECO:0000256" key="2">
    <source>
        <dbReference type="SAM" id="Phobius"/>
    </source>
</evidence>
<feature type="region of interest" description="Disordered" evidence="1">
    <location>
        <begin position="592"/>
        <end position="629"/>
    </location>
</feature>
<feature type="domain" description="Piezo TM1-24" evidence="3">
    <location>
        <begin position="33"/>
        <end position="324"/>
    </location>
</feature>
<dbReference type="STRING" id="9009.A0A226NGJ2"/>
<feature type="compositionally biased region" description="Acidic residues" evidence="1">
    <location>
        <begin position="596"/>
        <end position="629"/>
    </location>
</feature>
<evidence type="ECO:0000256" key="1">
    <source>
        <dbReference type="SAM" id="MobiDB-lite"/>
    </source>
</evidence>
<evidence type="ECO:0000259" key="3">
    <source>
        <dbReference type="Pfam" id="PF24871"/>
    </source>
</evidence>
<protein>
    <recommendedName>
        <fullName evidence="3">Piezo TM1-24 domain-containing protein</fullName>
    </recommendedName>
</protein>
<dbReference type="EMBL" id="MCFN01000054">
    <property type="protein sequence ID" value="OXB66773.1"/>
    <property type="molecule type" value="Genomic_DNA"/>
</dbReference>